<gene>
    <name evidence="1" type="ORF">MFLO_15533</name>
</gene>
<dbReference type="RefSeq" id="WP_036098572.1">
    <property type="nucleotide sequence ID" value="NZ_AODF01000051.1"/>
</dbReference>
<protein>
    <submittedName>
        <fullName evidence="1">Uncharacterized protein</fullName>
    </submittedName>
</protein>
<accession>A0ABP3AWQ4</accession>
<proteinExistence type="predicted"/>
<organism evidence="1 2">
    <name type="scientific">Listeria floridensis FSL S10-1187</name>
    <dbReference type="NCBI Taxonomy" id="1265817"/>
    <lineage>
        <taxon>Bacteria</taxon>
        <taxon>Bacillati</taxon>
        <taxon>Bacillota</taxon>
        <taxon>Bacilli</taxon>
        <taxon>Bacillales</taxon>
        <taxon>Listeriaceae</taxon>
        <taxon>Listeria</taxon>
    </lineage>
</organism>
<reference evidence="1 2" key="1">
    <citation type="journal article" date="2014" name="Int. J. Syst. Evol. Microbiol.">
        <title>Listeria floridensis sp. nov., Listeria aquatica sp. nov., Listeria cornellensis sp. nov., Listeria riparia sp. nov. and Listeria grandensis sp. nov., from agricultural and natural environments.</title>
        <authorList>
            <person name="den Bakker H.C."/>
            <person name="Warchocki S."/>
            <person name="Wright E.M."/>
            <person name="Allred A.F."/>
            <person name="Ahlstrom C."/>
            <person name="Manuel C.S."/>
            <person name="Stasiewicz M.J."/>
            <person name="Burrell A."/>
            <person name="Roof S."/>
            <person name="Strawn L."/>
            <person name="Fortes E.D."/>
            <person name="Nightingale K.K."/>
            <person name="Kephart D."/>
            <person name="Wiedmann M."/>
        </authorList>
    </citation>
    <scope>NUCLEOTIDE SEQUENCE [LARGE SCALE GENOMIC DNA]</scope>
    <source>
        <strain evidence="1 2">FSL S10-1187</strain>
    </source>
</reference>
<keyword evidence="2" id="KW-1185">Reference proteome</keyword>
<name>A0ABP3AWQ4_9LIST</name>
<evidence type="ECO:0000313" key="2">
    <source>
        <dbReference type="Proteomes" id="UP000019249"/>
    </source>
</evidence>
<comment type="caution">
    <text evidence="1">The sequence shown here is derived from an EMBL/GenBank/DDBJ whole genome shotgun (WGS) entry which is preliminary data.</text>
</comment>
<evidence type="ECO:0000313" key="1">
    <source>
        <dbReference type="EMBL" id="EUJ25334.1"/>
    </source>
</evidence>
<dbReference type="EMBL" id="AODF01000051">
    <property type="protein sequence ID" value="EUJ25334.1"/>
    <property type="molecule type" value="Genomic_DNA"/>
</dbReference>
<dbReference type="Proteomes" id="UP000019249">
    <property type="component" value="Unassembled WGS sequence"/>
</dbReference>
<sequence>MMRRFTDEQNVKIAKKEYSQLEVNDDLIIENSIKIGKVSQVNNKANGEQSFIVTSGKHAVVADAPLSEREKVKEVTILYRGSTEINQIKRRTARCAERLARK</sequence>